<sequence>MSNSPAPATTRPPPTETAKAALWMLGAVLSFSTMAVAGREVSLALDTFEIMTYRSFVGLAIVLAILSVRGGLARVRTDRLRLHAVRNAAHFVGQNLWFFAVSAIPLAQVFAVEFTSPIWALLLAPLILGERITRTGLLAALVGFVGILVVARPSPDSLSPGLLAAAGAAVGFGVTAVLTRRLTRTESILTILFYLTAMQAVFGLVCALIDGDMALPSAATLPFLVLIGCAGLMAHFCLTNALARAPAAVVMPIDFLRLPLIAVTGMLLYSEPLDIFVFLGGAMIFAANYANLVRR</sequence>
<dbReference type="AlphaFoldDB" id="Q2CHM5"/>
<evidence type="ECO:0000256" key="1">
    <source>
        <dbReference type="ARBA" id="ARBA00004141"/>
    </source>
</evidence>
<dbReference type="RefSeq" id="WP_007254029.1">
    <property type="nucleotide sequence ID" value="NZ_CH724107.1"/>
</dbReference>
<feature type="transmembrane region" description="Helical" evidence="6">
    <location>
        <begin position="275"/>
        <end position="293"/>
    </location>
</feature>
<feature type="transmembrane region" description="Helical" evidence="6">
    <location>
        <begin position="20"/>
        <end position="38"/>
    </location>
</feature>
<evidence type="ECO:0000313" key="9">
    <source>
        <dbReference type="Proteomes" id="UP000003635"/>
    </source>
</evidence>
<dbReference type="eggNOG" id="COG0697">
    <property type="taxonomic scope" value="Bacteria"/>
</dbReference>
<evidence type="ECO:0000256" key="6">
    <source>
        <dbReference type="SAM" id="Phobius"/>
    </source>
</evidence>
<proteinExistence type="inferred from homology"/>
<evidence type="ECO:0000256" key="5">
    <source>
        <dbReference type="ARBA" id="ARBA00023136"/>
    </source>
</evidence>
<name>Q2CHM5_OCEGH</name>
<dbReference type="HOGENOM" id="CLU_032828_0_0_5"/>
<dbReference type="PANTHER" id="PTHR22911">
    <property type="entry name" value="ACYL-MALONYL CONDENSING ENZYME-RELATED"/>
    <property type="match status" value="1"/>
</dbReference>
<feature type="transmembrane region" description="Helical" evidence="6">
    <location>
        <begin position="50"/>
        <end position="72"/>
    </location>
</feature>
<dbReference type="Proteomes" id="UP000003635">
    <property type="component" value="Unassembled WGS sequence"/>
</dbReference>
<protein>
    <submittedName>
        <fullName evidence="8">Membrane protein, putative</fullName>
    </submittedName>
</protein>
<dbReference type="GO" id="GO:0016020">
    <property type="term" value="C:membrane"/>
    <property type="evidence" value="ECO:0007669"/>
    <property type="project" value="UniProtKB-SubCell"/>
</dbReference>
<keyword evidence="9" id="KW-1185">Reference proteome</keyword>
<dbReference type="InterPro" id="IPR000620">
    <property type="entry name" value="EamA_dom"/>
</dbReference>
<evidence type="ECO:0000256" key="3">
    <source>
        <dbReference type="ARBA" id="ARBA00022692"/>
    </source>
</evidence>
<dbReference type="SUPFAM" id="SSF103481">
    <property type="entry name" value="Multidrug resistance efflux transporter EmrE"/>
    <property type="match status" value="2"/>
</dbReference>
<dbReference type="STRING" id="314256.OG2516_02494"/>
<dbReference type="InterPro" id="IPR037185">
    <property type="entry name" value="EmrE-like"/>
</dbReference>
<comment type="subcellular location">
    <subcellularLocation>
        <location evidence="1">Membrane</location>
        <topology evidence="1">Multi-pass membrane protein</topology>
    </subcellularLocation>
</comment>
<dbReference type="Pfam" id="PF00892">
    <property type="entry name" value="EamA"/>
    <property type="match status" value="2"/>
</dbReference>
<keyword evidence="4 6" id="KW-1133">Transmembrane helix</keyword>
<gene>
    <name evidence="8" type="ORF">OG2516_02494</name>
</gene>
<comment type="caution">
    <text evidence="8">The sequence shown here is derived from an EMBL/GenBank/DDBJ whole genome shotgun (WGS) entry which is preliminary data.</text>
</comment>
<feature type="domain" description="EamA" evidence="7">
    <location>
        <begin position="160"/>
        <end position="287"/>
    </location>
</feature>
<organism evidence="8 9">
    <name type="scientific">Oceanicola granulosus (strain ATCC BAA-861 / DSM 15982 / KCTC 12143 / HTCC2516)</name>
    <dbReference type="NCBI Taxonomy" id="314256"/>
    <lineage>
        <taxon>Bacteria</taxon>
        <taxon>Pseudomonadati</taxon>
        <taxon>Pseudomonadota</taxon>
        <taxon>Alphaproteobacteria</taxon>
        <taxon>Rhodobacterales</taxon>
        <taxon>Roseobacteraceae</taxon>
        <taxon>Oceanicola</taxon>
    </lineage>
</organism>
<keyword evidence="3 6" id="KW-0812">Transmembrane</keyword>
<evidence type="ECO:0000256" key="2">
    <source>
        <dbReference type="ARBA" id="ARBA00009853"/>
    </source>
</evidence>
<feature type="transmembrane region" description="Helical" evidence="6">
    <location>
        <begin position="96"/>
        <end position="123"/>
    </location>
</feature>
<keyword evidence="5 6" id="KW-0472">Membrane</keyword>
<reference evidence="8 9" key="1">
    <citation type="journal article" date="2010" name="J. Bacteriol.">
        <title>Genome sequences of Oceanicola granulosus HTCC2516(T) and Oceanicola batsensis HTCC2597(TDelta).</title>
        <authorList>
            <person name="Thrash J.C."/>
            <person name="Cho J.C."/>
            <person name="Vergin K.L."/>
            <person name="Giovannoni S.J."/>
        </authorList>
    </citation>
    <scope>NUCLEOTIDE SEQUENCE [LARGE SCALE GENOMIC DNA]</scope>
    <source>
        <strain evidence="9">ATCC BAA-861 / DSM 15982 / KCTC 12143 / HTCC2516</strain>
    </source>
</reference>
<feature type="transmembrane region" description="Helical" evidence="6">
    <location>
        <begin position="223"/>
        <end position="242"/>
    </location>
</feature>
<dbReference type="PANTHER" id="PTHR22911:SF6">
    <property type="entry name" value="SOLUTE CARRIER FAMILY 35 MEMBER G1"/>
    <property type="match status" value="1"/>
</dbReference>
<accession>Q2CHM5</accession>
<dbReference type="EMBL" id="AAOT01000005">
    <property type="protein sequence ID" value="EAR52269.1"/>
    <property type="molecule type" value="Genomic_DNA"/>
</dbReference>
<feature type="domain" description="EamA" evidence="7">
    <location>
        <begin position="19"/>
        <end position="151"/>
    </location>
</feature>
<evidence type="ECO:0000313" key="8">
    <source>
        <dbReference type="EMBL" id="EAR52269.1"/>
    </source>
</evidence>
<feature type="transmembrane region" description="Helical" evidence="6">
    <location>
        <begin position="158"/>
        <end position="179"/>
    </location>
</feature>
<comment type="similarity">
    <text evidence="2">Belongs to the drug/metabolite transporter (DMT) superfamily. 10 TMS drug/metabolite exporter (DME) (TC 2.A.7.3) family.</text>
</comment>
<evidence type="ECO:0000259" key="7">
    <source>
        <dbReference type="Pfam" id="PF00892"/>
    </source>
</evidence>
<evidence type="ECO:0000256" key="4">
    <source>
        <dbReference type="ARBA" id="ARBA00022989"/>
    </source>
</evidence>
<feature type="transmembrane region" description="Helical" evidence="6">
    <location>
        <begin position="135"/>
        <end position="152"/>
    </location>
</feature>
<dbReference type="OrthoDB" id="9810329at2"/>
<feature type="transmembrane region" description="Helical" evidence="6">
    <location>
        <begin position="191"/>
        <end position="211"/>
    </location>
</feature>